<evidence type="ECO:0000313" key="2">
    <source>
        <dbReference type="Proteomes" id="UP000187181"/>
    </source>
</evidence>
<dbReference type="Proteomes" id="UP000187181">
    <property type="component" value="Unassembled WGS sequence"/>
</dbReference>
<gene>
    <name evidence="1" type="ORF">SAMN05444128_3801</name>
</gene>
<proteinExistence type="predicted"/>
<protein>
    <submittedName>
        <fullName evidence="1">Uncharacterized protein</fullName>
    </submittedName>
</protein>
<keyword evidence="2" id="KW-1185">Reference proteome</keyword>
<name>A0A1R3XSP5_9BACT</name>
<accession>A0A1R3XSP5</accession>
<reference evidence="2" key="1">
    <citation type="submission" date="2017-01" db="EMBL/GenBank/DDBJ databases">
        <authorList>
            <person name="Varghese N."/>
            <person name="Submissions S."/>
        </authorList>
    </citation>
    <scope>NUCLEOTIDE SEQUENCE [LARGE SCALE GENOMIC DNA]</scope>
    <source>
        <strain evidence="2">LP100</strain>
    </source>
</reference>
<organism evidence="1 2">
    <name type="scientific">Pontibacter indicus</name>
    <dbReference type="NCBI Taxonomy" id="1317125"/>
    <lineage>
        <taxon>Bacteria</taxon>
        <taxon>Pseudomonadati</taxon>
        <taxon>Bacteroidota</taxon>
        <taxon>Cytophagia</taxon>
        <taxon>Cytophagales</taxon>
        <taxon>Hymenobacteraceae</taxon>
        <taxon>Pontibacter</taxon>
    </lineage>
</organism>
<dbReference type="EMBL" id="FTPP01000005">
    <property type="protein sequence ID" value="SIT94906.1"/>
    <property type="molecule type" value="Genomic_DNA"/>
</dbReference>
<dbReference type="AlphaFoldDB" id="A0A1R3XSP5"/>
<evidence type="ECO:0000313" key="1">
    <source>
        <dbReference type="EMBL" id="SIT94906.1"/>
    </source>
</evidence>
<sequence length="50" mass="5701">MLNFHKETAFKIHGAPPMKCATVSLALECNSLLASYSSKIFYFFAFTFYL</sequence>